<name>A0A109JZT6_9BRAD</name>
<evidence type="ECO:0008006" key="3">
    <source>
        <dbReference type="Google" id="ProtNLM"/>
    </source>
</evidence>
<reference evidence="1 2" key="1">
    <citation type="submission" date="2015-11" db="EMBL/GenBank/DDBJ databases">
        <title>Draft Genome Sequence of the Strain BR 10303 (Bradyrhizobium sp.) isolated from nodules of Centrolobium paraense.</title>
        <authorList>
            <person name="Zelli J.E."/>
            <person name="Simoes-Araujo J.L."/>
            <person name="Barauna A.C."/>
            <person name="Silva K."/>
        </authorList>
    </citation>
    <scope>NUCLEOTIDE SEQUENCE [LARGE SCALE GENOMIC DNA]</scope>
    <source>
        <strain evidence="1 2">BR 10303</strain>
    </source>
</reference>
<dbReference type="Pfam" id="PF19570">
    <property type="entry name" value="DUF6088"/>
    <property type="match status" value="1"/>
</dbReference>
<evidence type="ECO:0000313" key="1">
    <source>
        <dbReference type="EMBL" id="KWV58066.1"/>
    </source>
</evidence>
<organism evidence="1 2">
    <name type="scientific">Bradyrhizobium macuxiense</name>
    <dbReference type="NCBI Taxonomy" id="1755647"/>
    <lineage>
        <taxon>Bacteria</taxon>
        <taxon>Pseudomonadati</taxon>
        <taxon>Pseudomonadota</taxon>
        <taxon>Alphaproteobacteria</taxon>
        <taxon>Hyphomicrobiales</taxon>
        <taxon>Nitrobacteraceae</taxon>
        <taxon>Bradyrhizobium</taxon>
    </lineage>
</organism>
<comment type="caution">
    <text evidence="1">The sequence shown here is derived from an EMBL/GenBank/DDBJ whole genome shotgun (WGS) entry which is preliminary data.</text>
</comment>
<keyword evidence="2" id="KW-1185">Reference proteome</keyword>
<dbReference type="Proteomes" id="UP000057737">
    <property type="component" value="Unassembled WGS sequence"/>
</dbReference>
<gene>
    <name evidence="1" type="ORF">AS156_35125</name>
</gene>
<dbReference type="AlphaFoldDB" id="A0A109JZT6"/>
<proteinExistence type="predicted"/>
<accession>A0A109JZT6</accession>
<dbReference type="OrthoDB" id="583588at2"/>
<evidence type="ECO:0000313" key="2">
    <source>
        <dbReference type="Proteomes" id="UP000057737"/>
    </source>
</evidence>
<protein>
    <recommendedName>
        <fullName evidence="3">Transcriptional regulator, AbiEi antitoxin, Type IV TA system</fullName>
    </recommendedName>
</protein>
<sequence>MASVANRIYDRMSQSEQSTKVWTARDFADTGTRSAIDVALHRLRHDNRIRRIDQGLYDLPRKNQLTKKISPPDYKSVIQAVARRDGAKVLVDGITAANNLGLTNAVPAKVVVWTDARVKPIKLDQMVIDFKQVAPSRLLWADRPAAQVVQALIWLRDVLPSDGANIMKRLKSILNQGDTGDQIRKDLQDHLGDLPDWLVPVVKDALKPDDKTQISDPSQSSGSP</sequence>
<dbReference type="InterPro" id="IPR045738">
    <property type="entry name" value="DUF6088"/>
</dbReference>
<dbReference type="RefSeq" id="WP_066503708.1">
    <property type="nucleotide sequence ID" value="NZ_LNCU01000039.1"/>
</dbReference>
<dbReference type="EMBL" id="LNCU01000039">
    <property type="protein sequence ID" value="KWV58066.1"/>
    <property type="molecule type" value="Genomic_DNA"/>
</dbReference>